<evidence type="ECO:0000256" key="1">
    <source>
        <dbReference type="SAM" id="MobiDB-lite"/>
    </source>
</evidence>
<dbReference type="AlphaFoldDB" id="A0A0F9MN64"/>
<organism evidence="2">
    <name type="scientific">marine sediment metagenome</name>
    <dbReference type="NCBI Taxonomy" id="412755"/>
    <lineage>
        <taxon>unclassified sequences</taxon>
        <taxon>metagenomes</taxon>
        <taxon>ecological metagenomes</taxon>
    </lineage>
</organism>
<accession>A0A0F9MN64</accession>
<reference evidence="2" key="1">
    <citation type="journal article" date="2015" name="Nature">
        <title>Complex archaea that bridge the gap between prokaryotes and eukaryotes.</title>
        <authorList>
            <person name="Spang A."/>
            <person name="Saw J.H."/>
            <person name="Jorgensen S.L."/>
            <person name="Zaremba-Niedzwiedzka K."/>
            <person name="Martijn J."/>
            <person name="Lind A.E."/>
            <person name="van Eijk R."/>
            <person name="Schleper C."/>
            <person name="Guy L."/>
            <person name="Ettema T.J."/>
        </authorList>
    </citation>
    <scope>NUCLEOTIDE SEQUENCE</scope>
</reference>
<proteinExistence type="predicted"/>
<gene>
    <name evidence="2" type="ORF">LCGC14_1053270</name>
</gene>
<protein>
    <submittedName>
        <fullName evidence="2">Uncharacterized protein</fullName>
    </submittedName>
</protein>
<feature type="region of interest" description="Disordered" evidence="1">
    <location>
        <begin position="129"/>
        <end position="148"/>
    </location>
</feature>
<evidence type="ECO:0000313" key="2">
    <source>
        <dbReference type="EMBL" id="KKN08780.1"/>
    </source>
</evidence>
<comment type="caution">
    <text evidence="2">The sequence shown here is derived from an EMBL/GenBank/DDBJ whole genome shotgun (WGS) entry which is preliminary data.</text>
</comment>
<sequence length="148" mass="16668">MGNSTYLTLGQAAEMCGWSKGAISKAIKSGKMSVHEKTKAGFQLDPAEVLRVFPKKTETSSNEQSETPEKHSGNSAVSVEVNALRQQIATAELERTREREQLTDRIESLQQMLADEKSERRQLTALLSDQREKVSESKRRGFWERLRG</sequence>
<dbReference type="EMBL" id="LAZR01004417">
    <property type="protein sequence ID" value="KKN08780.1"/>
    <property type="molecule type" value="Genomic_DNA"/>
</dbReference>
<name>A0A0F9MN64_9ZZZZ</name>
<feature type="region of interest" description="Disordered" evidence="1">
    <location>
        <begin position="54"/>
        <end position="78"/>
    </location>
</feature>